<dbReference type="EMBL" id="BMRP01000074">
    <property type="protein sequence ID" value="GGV01864.1"/>
    <property type="molecule type" value="Genomic_DNA"/>
</dbReference>
<dbReference type="Proteomes" id="UP000654471">
    <property type="component" value="Unassembled WGS sequence"/>
</dbReference>
<feature type="compositionally biased region" description="Polar residues" evidence="1">
    <location>
        <begin position="137"/>
        <end position="146"/>
    </location>
</feature>
<evidence type="ECO:0000256" key="1">
    <source>
        <dbReference type="SAM" id="MobiDB-lite"/>
    </source>
</evidence>
<evidence type="ECO:0008006" key="4">
    <source>
        <dbReference type="Google" id="ProtNLM"/>
    </source>
</evidence>
<sequence>MSRSATSKPSRSGKEATWAEVKEARTACDGWICFEDEAGFTRRLPKGRTWGRRGIGAHGRGPRGLDGSLGASKDVVVNGERLKVGGGTAGAAAGVGQGQVSHADEVEAEVVHGGLPQRCAAREGDEPCEVAAGIGATGSSAPSRSNPARCAASTASVPKAGMSGKGAGGG</sequence>
<gene>
    <name evidence="2" type="ORF">GCM10010211_81450</name>
</gene>
<protein>
    <recommendedName>
        <fullName evidence="4">Transposase</fullName>
    </recommendedName>
</protein>
<evidence type="ECO:0000313" key="3">
    <source>
        <dbReference type="Proteomes" id="UP000654471"/>
    </source>
</evidence>
<comment type="caution">
    <text evidence="2">The sequence shown here is derived from an EMBL/GenBank/DDBJ whole genome shotgun (WGS) entry which is preliminary data.</text>
</comment>
<feature type="region of interest" description="Disordered" evidence="1">
    <location>
        <begin position="133"/>
        <end position="170"/>
    </location>
</feature>
<proteinExistence type="predicted"/>
<organism evidence="2 3">
    <name type="scientific">Streptomyces albospinus</name>
    <dbReference type="NCBI Taxonomy" id="285515"/>
    <lineage>
        <taxon>Bacteria</taxon>
        <taxon>Bacillati</taxon>
        <taxon>Actinomycetota</taxon>
        <taxon>Actinomycetes</taxon>
        <taxon>Kitasatosporales</taxon>
        <taxon>Streptomycetaceae</taxon>
        <taxon>Streptomyces</taxon>
    </lineage>
</organism>
<accession>A0ABQ2VNF0</accession>
<dbReference type="RefSeq" id="WP_229853069.1">
    <property type="nucleotide sequence ID" value="NZ_BMRP01000074.1"/>
</dbReference>
<name>A0ABQ2VNF0_9ACTN</name>
<reference evidence="3" key="1">
    <citation type="journal article" date="2019" name="Int. J. Syst. Evol. Microbiol.">
        <title>The Global Catalogue of Microorganisms (GCM) 10K type strain sequencing project: providing services to taxonomists for standard genome sequencing and annotation.</title>
        <authorList>
            <consortium name="The Broad Institute Genomics Platform"/>
            <consortium name="The Broad Institute Genome Sequencing Center for Infectious Disease"/>
            <person name="Wu L."/>
            <person name="Ma J."/>
        </authorList>
    </citation>
    <scope>NUCLEOTIDE SEQUENCE [LARGE SCALE GENOMIC DNA]</scope>
    <source>
        <strain evidence="3">JCM 3399</strain>
    </source>
</reference>
<keyword evidence="3" id="KW-1185">Reference proteome</keyword>
<evidence type="ECO:0000313" key="2">
    <source>
        <dbReference type="EMBL" id="GGV01864.1"/>
    </source>
</evidence>